<keyword evidence="2" id="KW-1185">Reference proteome</keyword>
<reference evidence="1" key="1">
    <citation type="submission" date="2018-01" db="EMBL/GenBank/DDBJ databases">
        <authorList>
            <person name="Mao J.F."/>
        </authorList>
    </citation>
    <scope>NUCLEOTIDE SEQUENCE</scope>
    <source>
        <strain evidence="1">Huo1</strain>
        <tissue evidence="1">Leaf</tissue>
    </source>
</reference>
<sequence length="111" mass="12762">MLSSQRLITKVQAHEIDLVDDVGLNQKSSFNLMSRQAGGRDGIGYKEAWCMYGFEDETKFEEAWSNLLTQCNLLDSMWLKHMYSVKAKWAYLIDQSLELVVQSCFLVIKSS</sequence>
<organism evidence="1">
    <name type="scientific">Salvia splendens</name>
    <name type="common">Scarlet sage</name>
    <dbReference type="NCBI Taxonomy" id="180675"/>
    <lineage>
        <taxon>Eukaryota</taxon>
        <taxon>Viridiplantae</taxon>
        <taxon>Streptophyta</taxon>
        <taxon>Embryophyta</taxon>
        <taxon>Tracheophyta</taxon>
        <taxon>Spermatophyta</taxon>
        <taxon>Magnoliopsida</taxon>
        <taxon>eudicotyledons</taxon>
        <taxon>Gunneridae</taxon>
        <taxon>Pentapetalae</taxon>
        <taxon>asterids</taxon>
        <taxon>lamiids</taxon>
        <taxon>Lamiales</taxon>
        <taxon>Lamiaceae</taxon>
        <taxon>Nepetoideae</taxon>
        <taxon>Mentheae</taxon>
        <taxon>Salviinae</taxon>
        <taxon>Salvia</taxon>
        <taxon>Salvia subgen. Calosphace</taxon>
        <taxon>core Calosphace</taxon>
    </lineage>
</organism>
<gene>
    <name evidence="1" type="ORF">SASPL_114782</name>
</gene>
<reference evidence="1" key="2">
    <citation type="submission" date="2020-08" db="EMBL/GenBank/DDBJ databases">
        <title>Plant Genome Project.</title>
        <authorList>
            <person name="Zhang R.-G."/>
        </authorList>
    </citation>
    <scope>NUCLEOTIDE SEQUENCE</scope>
    <source>
        <strain evidence="1">Huo1</strain>
        <tissue evidence="1">Leaf</tissue>
    </source>
</reference>
<evidence type="ECO:0000313" key="1">
    <source>
        <dbReference type="EMBL" id="KAG6424365.1"/>
    </source>
</evidence>
<protein>
    <submittedName>
        <fullName evidence="1">Uncharacterized protein</fullName>
    </submittedName>
</protein>
<name>A0A8X8Y198_SALSN</name>
<dbReference type="AlphaFoldDB" id="A0A8X8Y198"/>
<dbReference type="EMBL" id="PNBA02000005">
    <property type="protein sequence ID" value="KAG6424365.1"/>
    <property type="molecule type" value="Genomic_DNA"/>
</dbReference>
<evidence type="ECO:0000313" key="2">
    <source>
        <dbReference type="Proteomes" id="UP000298416"/>
    </source>
</evidence>
<proteinExistence type="predicted"/>
<dbReference type="Proteomes" id="UP000298416">
    <property type="component" value="Unassembled WGS sequence"/>
</dbReference>
<accession>A0A8X8Y198</accession>
<comment type="caution">
    <text evidence="1">The sequence shown here is derived from an EMBL/GenBank/DDBJ whole genome shotgun (WGS) entry which is preliminary data.</text>
</comment>